<dbReference type="AlphaFoldDB" id="A0A255ZPD1"/>
<comment type="caution">
    <text evidence="3">The sequence shown here is derived from an EMBL/GenBank/DDBJ whole genome shotgun (WGS) entry which is preliminary data.</text>
</comment>
<dbReference type="SUPFAM" id="SSF47027">
    <property type="entry name" value="Acyl-CoA binding protein"/>
    <property type="match status" value="1"/>
</dbReference>
<dbReference type="Pfam" id="PF00887">
    <property type="entry name" value="ACBP"/>
    <property type="match status" value="1"/>
</dbReference>
<sequence>MSDLSLEERFQQAFQKASEMRQADLPPDVQLRLYSFYKQATFGNIDRSMQTDYDLRNAFKTNAWMQIRSMSVEDAMKNYIQVVEDILKSEL</sequence>
<dbReference type="Gene3D" id="1.20.80.10">
    <property type="match status" value="1"/>
</dbReference>
<dbReference type="PANTHER" id="PTHR23310">
    <property type="entry name" value="ACYL-COA-BINDING PROTEIN, ACBP"/>
    <property type="match status" value="1"/>
</dbReference>
<dbReference type="RefSeq" id="WP_094486930.1">
    <property type="nucleotide sequence ID" value="NZ_NOXX01000211.1"/>
</dbReference>
<gene>
    <name evidence="3" type="ORF">CHX27_11565</name>
</gene>
<dbReference type="InterPro" id="IPR000582">
    <property type="entry name" value="Acyl-CoA-binding_protein"/>
</dbReference>
<dbReference type="EMBL" id="NOXX01000211">
    <property type="protein sequence ID" value="OYQ42774.1"/>
    <property type="molecule type" value="Genomic_DNA"/>
</dbReference>
<organism evidence="3 4">
    <name type="scientific">Flavobacterium aurantiibacter</name>
    <dbReference type="NCBI Taxonomy" id="2023067"/>
    <lineage>
        <taxon>Bacteria</taxon>
        <taxon>Pseudomonadati</taxon>
        <taxon>Bacteroidota</taxon>
        <taxon>Flavobacteriia</taxon>
        <taxon>Flavobacteriales</taxon>
        <taxon>Flavobacteriaceae</taxon>
        <taxon>Flavobacterium</taxon>
    </lineage>
</organism>
<dbReference type="GO" id="GO:0006631">
    <property type="term" value="P:fatty acid metabolic process"/>
    <property type="evidence" value="ECO:0007669"/>
    <property type="project" value="TreeGrafter"/>
</dbReference>
<evidence type="ECO:0000256" key="1">
    <source>
        <dbReference type="ARBA" id="ARBA00023121"/>
    </source>
</evidence>
<reference evidence="3 4" key="1">
    <citation type="submission" date="2017-07" db="EMBL/GenBank/DDBJ databases">
        <title>Flavobacterium cyanobacteriorum sp. nov., isolated from cyanobacterial aggregates in a eutrophic lake.</title>
        <authorList>
            <person name="Cai H."/>
        </authorList>
    </citation>
    <scope>NUCLEOTIDE SEQUENCE [LARGE SCALE GENOMIC DNA]</scope>
    <source>
        <strain evidence="3 4">TH167</strain>
    </source>
</reference>
<name>A0A255ZPD1_9FLAO</name>
<evidence type="ECO:0000313" key="3">
    <source>
        <dbReference type="EMBL" id="OYQ42774.1"/>
    </source>
</evidence>
<dbReference type="InterPro" id="IPR035984">
    <property type="entry name" value="Acyl-CoA-binding_sf"/>
</dbReference>
<accession>A0A255ZPD1</accession>
<dbReference type="PANTHER" id="PTHR23310:SF62">
    <property type="entry name" value="ACYL-COA BINDING PROTEIN 1, ISOFORM A"/>
    <property type="match status" value="1"/>
</dbReference>
<evidence type="ECO:0000313" key="4">
    <source>
        <dbReference type="Proteomes" id="UP000216035"/>
    </source>
</evidence>
<dbReference type="OrthoDB" id="981216at2"/>
<dbReference type="GO" id="GO:0000062">
    <property type="term" value="F:fatty-acyl-CoA binding"/>
    <property type="evidence" value="ECO:0007669"/>
    <property type="project" value="InterPro"/>
</dbReference>
<dbReference type="InterPro" id="IPR014352">
    <property type="entry name" value="FERM/acyl-CoA-bd_prot_sf"/>
</dbReference>
<dbReference type="PRINTS" id="PR00689">
    <property type="entry name" value="ACOABINDINGP"/>
</dbReference>
<dbReference type="PROSITE" id="PS51228">
    <property type="entry name" value="ACB_2"/>
    <property type="match status" value="1"/>
</dbReference>
<protein>
    <submittedName>
        <fullName evidence="3">Phosphatidylserine decarboxylase</fullName>
    </submittedName>
</protein>
<feature type="domain" description="ACB" evidence="2">
    <location>
        <begin position="6"/>
        <end position="91"/>
    </location>
</feature>
<evidence type="ECO:0000259" key="2">
    <source>
        <dbReference type="PROSITE" id="PS51228"/>
    </source>
</evidence>
<keyword evidence="1" id="KW-0446">Lipid-binding</keyword>
<keyword evidence="4" id="KW-1185">Reference proteome</keyword>
<dbReference type="Proteomes" id="UP000216035">
    <property type="component" value="Unassembled WGS sequence"/>
</dbReference>
<proteinExistence type="predicted"/>